<comment type="subcellular location">
    <subcellularLocation>
        <location evidence="1">Membrane</location>
        <topology evidence="1">Multi-pass membrane protein</topology>
    </subcellularLocation>
</comment>
<dbReference type="STRING" id="1499966.U14_01639"/>
<evidence type="ECO:0000256" key="3">
    <source>
        <dbReference type="ARBA" id="ARBA00022679"/>
    </source>
</evidence>
<keyword evidence="10" id="KW-1185">Reference proteome</keyword>
<accession>A0A0S6VSG8</accession>
<evidence type="ECO:0000259" key="8">
    <source>
        <dbReference type="Pfam" id="PF00535"/>
    </source>
</evidence>
<dbReference type="Pfam" id="PF00535">
    <property type="entry name" value="Glycos_transf_2"/>
    <property type="match status" value="1"/>
</dbReference>
<evidence type="ECO:0000256" key="6">
    <source>
        <dbReference type="ARBA" id="ARBA00023136"/>
    </source>
</evidence>
<organism evidence="9">
    <name type="scientific">Candidatus Moduliflexus flocculans</name>
    <dbReference type="NCBI Taxonomy" id="1499966"/>
    <lineage>
        <taxon>Bacteria</taxon>
        <taxon>Candidatus Moduliflexota</taxon>
        <taxon>Candidatus Moduliflexia</taxon>
        <taxon>Candidatus Moduliflexales</taxon>
        <taxon>Candidatus Moduliflexaceae</taxon>
    </lineage>
</organism>
<evidence type="ECO:0000256" key="7">
    <source>
        <dbReference type="SAM" id="Phobius"/>
    </source>
</evidence>
<keyword evidence="3 9" id="KW-0808">Transferase</keyword>
<evidence type="ECO:0000313" key="9">
    <source>
        <dbReference type="EMBL" id="GAK50408.1"/>
    </source>
</evidence>
<reference evidence="9" key="1">
    <citation type="journal article" date="2015" name="PeerJ">
        <title>First genomic representation of candidate bacterial phylum KSB3 points to enhanced environmental sensing as a trigger of wastewater bulking.</title>
        <authorList>
            <person name="Sekiguchi Y."/>
            <person name="Ohashi A."/>
            <person name="Parks D.H."/>
            <person name="Yamauchi T."/>
            <person name="Tyson G.W."/>
            <person name="Hugenholtz P."/>
        </authorList>
    </citation>
    <scope>NUCLEOTIDE SEQUENCE [LARGE SCALE GENOMIC DNA]</scope>
</reference>
<evidence type="ECO:0000256" key="2">
    <source>
        <dbReference type="ARBA" id="ARBA00022676"/>
    </source>
</evidence>
<dbReference type="PANTHER" id="PTHR48090:SF1">
    <property type="entry name" value="PROPHAGE BACTOPRENOL GLUCOSYL TRANSFERASE HOMOLOG"/>
    <property type="match status" value="1"/>
</dbReference>
<dbReference type="InterPro" id="IPR050256">
    <property type="entry name" value="Glycosyltransferase_2"/>
</dbReference>
<keyword evidence="6 7" id="KW-0472">Membrane</keyword>
<evidence type="ECO:0000256" key="4">
    <source>
        <dbReference type="ARBA" id="ARBA00022692"/>
    </source>
</evidence>
<keyword evidence="4 7" id="KW-0812">Transmembrane</keyword>
<proteinExistence type="predicted"/>
<dbReference type="EMBL" id="DF820456">
    <property type="protein sequence ID" value="GAK50408.1"/>
    <property type="molecule type" value="Genomic_DNA"/>
</dbReference>
<dbReference type="GO" id="GO:0016757">
    <property type="term" value="F:glycosyltransferase activity"/>
    <property type="evidence" value="ECO:0007669"/>
    <property type="project" value="UniProtKB-KW"/>
</dbReference>
<dbReference type="Gene3D" id="3.90.550.10">
    <property type="entry name" value="Spore Coat Polysaccharide Biosynthesis Protein SpsA, Chain A"/>
    <property type="match status" value="1"/>
</dbReference>
<evidence type="ECO:0000313" key="10">
    <source>
        <dbReference type="Proteomes" id="UP000030700"/>
    </source>
</evidence>
<dbReference type="PANTHER" id="PTHR48090">
    <property type="entry name" value="UNDECAPRENYL-PHOSPHATE 4-DEOXY-4-FORMAMIDO-L-ARABINOSE TRANSFERASE-RELATED"/>
    <property type="match status" value="1"/>
</dbReference>
<dbReference type="InterPro" id="IPR001173">
    <property type="entry name" value="Glyco_trans_2-like"/>
</dbReference>
<dbReference type="GO" id="GO:0005886">
    <property type="term" value="C:plasma membrane"/>
    <property type="evidence" value="ECO:0007669"/>
    <property type="project" value="TreeGrafter"/>
</dbReference>
<dbReference type="InterPro" id="IPR029044">
    <property type="entry name" value="Nucleotide-diphossugar_trans"/>
</dbReference>
<dbReference type="Proteomes" id="UP000030700">
    <property type="component" value="Unassembled WGS sequence"/>
</dbReference>
<dbReference type="SUPFAM" id="SSF53448">
    <property type="entry name" value="Nucleotide-diphospho-sugar transferases"/>
    <property type="match status" value="1"/>
</dbReference>
<keyword evidence="2" id="KW-0328">Glycosyltransferase</keyword>
<name>A0A0S6VSG8_9BACT</name>
<dbReference type="AlphaFoldDB" id="A0A0S6VSG8"/>
<dbReference type="HOGENOM" id="CLU_033536_0_1_0"/>
<keyword evidence="5 7" id="KW-1133">Transmembrane helix</keyword>
<dbReference type="CDD" id="cd04187">
    <property type="entry name" value="DPM1_like_bac"/>
    <property type="match status" value="1"/>
</dbReference>
<protein>
    <submittedName>
        <fullName evidence="9">Glycosyl transferase</fullName>
    </submittedName>
</protein>
<feature type="transmembrane region" description="Helical" evidence="7">
    <location>
        <begin position="283"/>
        <end position="309"/>
    </location>
</feature>
<feature type="transmembrane region" description="Helical" evidence="7">
    <location>
        <begin position="250"/>
        <end position="271"/>
    </location>
</feature>
<gene>
    <name evidence="9" type="ORF">U14_01639</name>
</gene>
<sequence>MLTPFFLTAIGGVDDVTRMTDHPYQLSIVVPVYNESDMIEAFHRKVTEVMTAMALAYEIVFVDDGSSDDTVAKIEALAQQDAHISGVKFSRNFGKDMALLAGLSHARGEYMLMIDGDLQHPPDLIPDLWRHAQTADIVYTVRTEDRGVGLFKKYSSKLFYRLFSYLADATLEQGTTDFKIISRKVRDAITSMDERDLFLRGMFSWIGFTSTRVEFMPIARPQGGSKYNLRRLLNLSISGITSFSTVPIRLSLLLCAFSLCVAFLYSVYALYSKYILLQAVSGWTSLLILMSLFCSGIYIMLGIIGEYIAKIHIETKKRPRFIIDRVIKHD</sequence>
<evidence type="ECO:0000256" key="1">
    <source>
        <dbReference type="ARBA" id="ARBA00004141"/>
    </source>
</evidence>
<feature type="domain" description="Glycosyltransferase 2-like" evidence="8">
    <location>
        <begin position="27"/>
        <end position="171"/>
    </location>
</feature>
<evidence type="ECO:0000256" key="5">
    <source>
        <dbReference type="ARBA" id="ARBA00022989"/>
    </source>
</evidence>